<accession>A0A3D9XFD0</accession>
<evidence type="ECO:0000313" key="2">
    <source>
        <dbReference type="EMBL" id="REF68258.1"/>
    </source>
</evidence>
<dbReference type="InterPro" id="IPR041657">
    <property type="entry name" value="HTH_17"/>
</dbReference>
<organism evidence="2 3">
    <name type="scientific">Paracoccus versutus</name>
    <name type="common">Thiobacillus versutus</name>
    <dbReference type="NCBI Taxonomy" id="34007"/>
    <lineage>
        <taxon>Bacteria</taxon>
        <taxon>Pseudomonadati</taxon>
        <taxon>Pseudomonadota</taxon>
        <taxon>Alphaproteobacteria</taxon>
        <taxon>Rhodobacterales</taxon>
        <taxon>Paracoccaceae</taxon>
        <taxon>Paracoccus</taxon>
    </lineage>
</organism>
<dbReference type="InterPro" id="IPR009061">
    <property type="entry name" value="DNA-bd_dom_put_sf"/>
</dbReference>
<sequence>MDWLTPASPARISEIFERTGMVMQPEPAMTVRDVAGYLNVDEKTVYRLAKRGELPGFKVAGAWRFKRADLDAWIDQQKQAAQDNSGGGH</sequence>
<reference evidence="2 3" key="1">
    <citation type="submission" date="2018-08" db="EMBL/GenBank/DDBJ databases">
        <title>Genomic Encyclopedia of Archaeal and Bacterial Type Strains, Phase II (KMG-II): from individual species to whole genera.</title>
        <authorList>
            <person name="Goeker M."/>
        </authorList>
    </citation>
    <scope>NUCLEOTIDE SEQUENCE [LARGE SCALE GENOMIC DNA]</scope>
    <source>
        <strain evidence="2 3">DSM 17099</strain>
    </source>
</reference>
<dbReference type="GO" id="GO:0003677">
    <property type="term" value="F:DNA binding"/>
    <property type="evidence" value="ECO:0007669"/>
    <property type="project" value="InterPro"/>
</dbReference>
<dbReference type="NCBIfam" id="TIGR01764">
    <property type="entry name" value="excise"/>
    <property type="match status" value="1"/>
</dbReference>
<dbReference type="EMBL" id="QTUJ01000003">
    <property type="protein sequence ID" value="REF68258.1"/>
    <property type="molecule type" value="Genomic_DNA"/>
</dbReference>
<name>A0A3D9XFD0_PARVE</name>
<proteinExistence type="predicted"/>
<dbReference type="PANTHER" id="PTHR38431:SF1">
    <property type="entry name" value="BLL2305 PROTEIN"/>
    <property type="match status" value="1"/>
</dbReference>
<dbReference type="InterPro" id="IPR010093">
    <property type="entry name" value="SinI_DNA-bd"/>
</dbReference>
<feature type="domain" description="Helix-turn-helix" evidence="1">
    <location>
        <begin position="29"/>
        <end position="77"/>
    </location>
</feature>
<dbReference type="PANTHER" id="PTHR38431">
    <property type="entry name" value="BLL2305 PROTEIN"/>
    <property type="match status" value="1"/>
</dbReference>
<evidence type="ECO:0000313" key="3">
    <source>
        <dbReference type="Proteomes" id="UP000256941"/>
    </source>
</evidence>
<evidence type="ECO:0000259" key="1">
    <source>
        <dbReference type="Pfam" id="PF12728"/>
    </source>
</evidence>
<protein>
    <submittedName>
        <fullName evidence="2">AlpA family transcriptional regulator</fullName>
    </submittedName>
</protein>
<comment type="caution">
    <text evidence="2">The sequence shown here is derived from an EMBL/GenBank/DDBJ whole genome shotgun (WGS) entry which is preliminary data.</text>
</comment>
<dbReference type="RefSeq" id="WP_232221010.1">
    <property type="nucleotide sequence ID" value="NZ_CP038197.1"/>
</dbReference>
<gene>
    <name evidence="2" type="ORF">BDD41_3292</name>
</gene>
<dbReference type="Proteomes" id="UP000256941">
    <property type="component" value="Unassembled WGS sequence"/>
</dbReference>
<dbReference type="Pfam" id="PF12728">
    <property type="entry name" value="HTH_17"/>
    <property type="match status" value="1"/>
</dbReference>
<dbReference type="AlphaFoldDB" id="A0A3D9XFD0"/>
<dbReference type="SUPFAM" id="SSF46955">
    <property type="entry name" value="Putative DNA-binding domain"/>
    <property type="match status" value="1"/>
</dbReference>